<gene>
    <name evidence="2" type="ORF">Lnau_0563</name>
</gene>
<dbReference type="Proteomes" id="UP000054725">
    <property type="component" value="Unassembled WGS sequence"/>
</dbReference>
<evidence type="ECO:0000313" key="2">
    <source>
        <dbReference type="EMBL" id="KTD38494.1"/>
    </source>
</evidence>
<protein>
    <submittedName>
        <fullName evidence="2">Uncharacterized protein</fullName>
    </submittedName>
</protein>
<dbReference type="STRING" id="45070.Lnau_0563"/>
<dbReference type="OrthoDB" id="9935742at2"/>
<dbReference type="EMBL" id="LNYO01000008">
    <property type="protein sequence ID" value="KTD38494.1"/>
    <property type="molecule type" value="Genomic_DNA"/>
</dbReference>
<sequence length="348" mass="40115">MLTIQESWVAFVQQLRLFQANTEIDLPRICLDFRLSLAEFLKEQGIAGSSEDLDKQLTQLHTDCPLPVDVQFLKQIEGINIALVDYSRLLFEQDNESWELIESEIGHTTGWLNQLTMFIANELYPSAEERLENQVPDSSQDDKEVVKRFADKLLADIREIKSDLELLNSALENEEATARDQFIEFWTNPTKAQLACSLLASDEALCRICFDNYKNFFLQLIEQVKENQAFIKPTLNTNFLSFFVKQQSFSLIERSKKRFLQSKENITLLNQQQSEINNTEALEKIAANLDVLGSSYQSSLITRLVDKILKIIFCDGYDSRPQTVREAQDLRDIIYYLEEHCTTAQSSP</sequence>
<reference evidence="2 3" key="1">
    <citation type="submission" date="2015-11" db="EMBL/GenBank/DDBJ databases">
        <title>Genomic analysis of 38 Legionella species identifies large and diverse effector repertoires.</title>
        <authorList>
            <person name="Burstein D."/>
            <person name="Amaro F."/>
            <person name="Zusman T."/>
            <person name="Lifshitz Z."/>
            <person name="Cohen O."/>
            <person name="Gilbert J.A."/>
            <person name="Pupko T."/>
            <person name="Shuman H.A."/>
            <person name="Segal G."/>
        </authorList>
    </citation>
    <scope>NUCLEOTIDE SEQUENCE [LARGE SCALE GENOMIC DNA]</scope>
    <source>
        <strain evidence="2 3">ATCC 49506</strain>
    </source>
</reference>
<keyword evidence="3" id="KW-1185">Reference proteome</keyword>
<evidence type="ECO:0000313" key="3">
    <source>
        <dbReference type="Proteomes" id="UP000054725"/>
    </source>
</evidence>
<name>A0A0W0X1N0_9GAMM</name>
<feature type="coiled-coil region" evidence="1">
    <location>
        <begin position="150"/>
        <end position="181"/>
    </location>
</feature>
<dbReference type="PATRIC" id="fig|45070.6.peg.596"/>
<comment type="caution">
    <text evidence="2">The sequence shown here is derived from an EMBL/GenBank/DDBJ whole genome shotgun (WGS) entry which is preliminary data.</text>
</comment>
<organism evidence="2 3">
    <name type="scientific">Legionella nautarum</name>
    <dbReference type="NCBI Taxonomy" id="45070"/>
    <lineage>
        <taxon>Bacteria</taxon>
        <taxon>Pseudomonadati</taxon>
        <taxon>Pseudomonadota</taxon>
        <taxon>Gammaproteobacteria</taxon>
        <taxon>Legionellales</taxon>
        <taxon>Legionellaceae</taxon>
        <taxon>Legionella</taxon>
    </lineage>
</organism>
<accession>A0A0W0X1N0</accession>
<evidence type="ECO:0000256" key="1">
    <source>
        <dbReference type="SAM" id="Coils"/>
    </source>
</evidence>
<dbReference type="AlphaFoldDB" id="A0A0W0X1N0"/>
<dbReference type="RefSeq" id="WP_058503641.1">
    <property type="nucleotide sequence ID" value="NZ_CAAAIF010000023.1"/>
</dbReference>
<proteinExistence type="predicted"/>
<keyword evidence="1" id="KW-0175">Coiled coil</keyword>